<evidence type="ECO:0000256" key="2">
    <source>
        <dbReference type="SAM" id="MobiDB-lite"/>
    </source>
</evidence>
<dbReference type="Gene3D" id="2.40.260.10">
    <property type="entry name" value="Sortase"/>
    <property type="match status" value="1"/>
</dbReference>
<evidence type="ECO:0000313" key="3">
    <source>
        <dbReference type="EMBL" id="GAA4745835.1"/>
    </source>
</evidence>
<keyword evidence="4" id="KW-1185">Reference proteome</keyword>
<organism evidence="3 4">
    <name type="scientific">Amnibacterium soli</name>
    <dbReference type="NCBI Taxonomy" id="1282736"/>
    <lineage>
        <taxon>Bacteria</taxon>
        <taxon>Bacillati</taxon>
        <taxon>Actinomycetota</taxon>
        <taxon>Actinomycetes</taxon>
        <taxon>Micrococcales</taxon>
        <taxon>Microbacteriaceae</taxon>
        <taxon>Amnibacterium</taxon>
    </lineage>
</organism>
<evidence type="ECO:0008006" key="5">
    <source>
        <dbReference type="Google" id="ProtNLM"/>
    </source>
</evidence>
<accession>A0ABP8Z4H1</accession>
<dbReference type="InterPro" id="IPR023365">
    <property type="entry name" value="Sortase_dom-sf"/>
</dbReference>
<dbReference type="Pfam" id="PF04203">
    <property type="entry name" value="Sortase"/>
    <property type="match status" value="1"/>
</dbReference>
<feature type="region of interest" description="Disordered" evidence="2">
    <location>
        <begin position="35"/>
        <end position="61"/>
    </location>
</feature>
<protein>
    <recommendedName>
        <fullName evidence="5">Class F sortase</fullName>
    </recommendedName>
</protein>
<dbReference type="Proteomes" id="UP001500121">
    <property type="component" value="Unassembled WGS sequence"/>
</dbReference>
<gene>
    <name evidence="3" type="ORF">GCM10025783_17130</name>
</gene>
<comment type="caution">
    <text evidence="3">The sequence shown here is derived from an EMBL/GenBank/DDBJ whole genome shotgun (WGS) entry which is preliminary data.</text>
</comment>
<feature type="compositionally biased region" description="Polar residues" evidence="2">
    <location>
        <begin position="50"/>
        <end position="61"/>
    </location>
</feature>
<dbReference type="SUPFAM" id="SSF63817">
    <property type="entry name" value="Sortase"/>
    <property type="match status" value="1"/>
</dbReference>
<dbReference type="InterPro" id="IPR042001">
    <property type="entry name" value="Sortase_F"/>
</dbReference>
<sequence>MGGGAAVTWHGVVERRAAAERVEVERARLAAMTAAERRAARGGTDGLQDPTVSQPPTRSTATPVRLVIPRIGVDSALEDLHQDSRGVLVAPEYADTAGWWTKGVVPGDIGAAVIVGHLDTILGPAVFVRLKQLRPGDLIAVRMSDGRTVRFSVDGSHVVKKALFPSDAVYGATPDAQLRLITCSEPFDPVAHSYTDNLVVFATLRGGSAQG</sequence>
<dbReference type="EMBL" id="BAABLP010000003">
    <property type="protein sequence ID" value="GAA4745835.1"/>
    <property type="molecule type" value="Genomic_DNA"/>
</dbReference>
<keyword evidence="1" id="KW-0378">Hydrolase</keyword>
<dbReference type="CDD" id="cd05829">
    <property type="entry name" value="Sortase_F"/>
    <property type="match status" value="1"/>
</dbReference>
<dbReference type="InterPro" id="IPR005754">
    <property type="entry name" value="Sortase"/>
</dbReference>
<dbReference type="RefSeq" id="WP_345480701.1">
    <property type="nucleotide sequence ID" value="NZ_BAABLP010000003.1"/>
</dbReference>
<evidence type="ECO:0000313" key="4">
    <source>
        <dbReference type="Proteomes" id="UP001500121"/>
    </source>
</evidence>
<reference evidence="4" key="1">
    <citation type="journal article" date="2019" name="Int. J. Syst. Evol. Microbiol.">
        <title>The Global Catalogue of Microorganisms (GCM) 10K type strain sequencing project: providing services to taxonomists for standard genome sequencing and annotation.</title>
        <authorList>
            <consortium name="The Broad Institute Genomics Platform"/>
            <consortium name="The Broad Institute Genome Sequencing Center for Infectious Disease"/>
            <person name="Wu L."/>
            <person name="Ma J."/>
        </authorList>
    </citation>
    <scope>NUCLEOTIDE SEQUENCE [LARGE SCALE GENOMIC DNA]</scope>
    <source>
        <strain evidence="4">JCM 19015</strain>
    </source>
</reference>
<evidence type="ECO:0000256" key="1">
    <source>
        <dbReference type="ARBA" id="ARBA00022801"/>
    </source>
</evidence>
<name>A0ABP8Z4H1_9MICO</name>
<proteinExistence type="predicted"/>
<dbReference type="NCBIfam" id="NF033748">
    <property type="entry name" value="class_F_sortase"/>
    <property type="match status" value="1"/>
</dbReference>